<sequence length="94" mass="10163">MKTLPLLALPLLLTLGDASASTLRCEKGIISEGDRTSEVIAKCGKPNDRSFVGYASGGDLPVEEWVYGPRSGGMIYFLRFEGGRLKNIDSKRGN</sequence>
<protein>
    <recommendedName>
        <fullName evidence="4">DUF2845 domain-containing protein</fullName>
    </recommendedName>
</protein>
<evidence type="ECO:0008006" key="4">
    <source>
        <dbReference type="Google" id="ProtNLM"/>
    </source>
</evidence>
<dbReference type="AlphaFoldDB" id="A0A7U7EN22"/>
<keyword evidence="1" id="KW-0732">Signal</keyword>
<proteinExistence type="predicted"/>
<dbReference type="EMBL" id="CAJFCI010000043">
    <property type="protein sequence ID" value="CAD5107896.1"/>
    <property type="molecule type" value="Genomic_DNA"/>
</dbReference>
<dbReference type="Proteomes" id="UP000583387">
    <property type="component" value="Unassembled WGS sequence"/>
</dbReference>
<accession>A0A7U7EN22</accession>
<feature type="signal peptide" evidence="1">
    <location>
        <begin position="1"/>
        <end position="20"/>
    </location>
</feature>
<feature type="chain" id="PRO_5030862097" description="DUF2845 domain-containing protein" evidence="1">
    <location>
        <begin position="21"/>
        <end position="94"/>
    </location>
</feature>
<keyword evidence="3" id="KW-1185">Reference proteome</keyword>
<evidence type="ECO:0000313" key="3">
    <source>
        <dbReference type="Proteomes" id="UP000583387"/>
    </source>
</evidence>
<reference evidence="2 3" key="1">
    <citation type="submission" date="2020-08" db="EMBL/GenBank/DDBJ databases">
        <authorList>
            <person name="Criscuolo A."/>
        </authorList>
    </citation>
    <scope>NUCLEOTIDE SEQUENCE [LARGE SCALE GENOMIC DNA]</scope>
    <source>
        <strain evidence="2">CIP111764</strain>
    </source>
</reference>
<organism evidence="2 3">
    <name type="scientific">Zestomonas carbonaria</name>
    <dbReference type="NCBI Taxonomy" id="2762745"/>
    <lineage>
        <taxon>Bacteria</taxon>
        <taxon>Pseudomonadati</taxon>
        <taxon>Pseudomonadota</taxon>
        <taxon>Gammaproteobacteria</taxon>
        <taxon>Pseudomonadales</taxon>
        <taxon>Pseudomonadaceae</taxon>
        <taxon>Zestomonas</taxon>
    </lineage>
</organism>
<evidence type="ECO:0000256" key="1">
    <source>
        <dbReference type="SAM" id="SignalP"/>
    </source>
</evidence>
<name>A0A7U7EN22_9GAMM</name>
<comment type="caution">
    <text evidence="2">The sequence shown here is derived from an EMBL/GenBank/DDBJ whole genome shotgun (WGS) entry which is preliminary data.</text>
</comment>
<evidence type="ECO:0000313" key="2">
    <source>
        <dbReference type="EMBL" id="CAD5107896.1"/>
    </source>
</evidence>
<dbReference type="InterPro" id="IPR021268">
    <property type="entry name" value="DUF2845"/>
</dbReference>
<dbReference type="Pfam" id="PF11006">
    <property type="entry name" value="DUF2845"/>
    <property type="match status" value="1"/>
</dbReference>
<gene>
    <name evidence="2" type="ORF">PSEWESI4_02176</name>
</gene>
<dbReference type="RefSeq" id="WP_187671235.1">
    <property type="nucleotide sequence ID" value="NZ_CAJFCI010000043.1"/>
</dbReference>